<accession>A0AAD9RZQ5</accession>
<dbReference type="GO" id="GO:0004984">
    <property type="term" value="F:olfactory receptor activity"/>
    <property type="evidence" value="ECO:0007669"/>
    <property type="project" value="InterPro"/>
</dbReference>
<evidence type="ECO:0000256" key="1">
    <source>
        <dbReference type="ARBA" id="ARBA00004651"/>
    </source>
</evidence>
<dbReference type="InterPro" id="IPR004117">
    <property type="entry name" value="7tm6_olfct_rcpt"/>
</dbReference>
<evidence type="ECO:0000256" key="4">
    <source>
        <dbReference type="ARBA" id="ARBA00022692"/>
    </source>
</evidence>
<keyword evidence="5 10" id="KW-0552">Olfaction</keyword>
<comment type="caution">
    <text evidence="10">Lacks conserved residue(s) required for the propagation of feature annotation.</text>
</comment>
<feature type="transmembrane region" description="Helical" evidence="10">
    <location>
        <begin position="85"/>
        <end position="106"/>
    </location>
</feature>
<reference evidence="11" key="1">
    <citation type="submission" date="2021-08" db="EMBL/GenBank/DDBJ databases">
        <authorList>
            <person name="Misof B."/>
            <person name="Oliver O."/>
            <person name="Podsiadlowski L."/>
            <person name="Donath A."/>
            <person name="Peters R."/>
            <person name="Mayer C."/>
            <person name="Rust J."/>
            <person name="Gunkel S."/>
            <person name="Lesny P."/>
            <person name="Martin S."/>
            <person name="Oeyen J.P."/>
            <person name="Petersen M."/>
            <person name="Panagiotis P."/>
            <person name="Wilbrandt J."/>
            <person name="Tanja T."/>
        </authorList>
    </citation>
    <scope>NUCLEOTIDE SEQUENCE</scope>
    <source>
        <strain evidence="11">GBR_01_08_01A</strain>
        <tissue evidence="11">Thorax + abdomen</tissue>
    </source>
</reference>
<keyword evidence="9 10" id="KW-0807">Transducer</keyword>
<keyword evidence="6 10" id="KW-1133">Transmembrane helix</keyword>
<organism evidence="11 12">
    <name type="scientific">Odynerus spinipes</name>
    <dbReference type="NCBI Taxonomy" id="1348599"/>
    <lineage>
        <taxon>Eukaryota</taxon>
        <taxon>Metazoa</taxon>
        <taxon>Ecdysozoa</taxon>
        <taxon>Arthropoda</taxon>
        <taxon>Hexapoda</taxon>
        <taxon>Insecta</taxon>
        <taxon>Pterygota</taxon>
        <taxon>Neoptera</taxon>
        <taxon>Endopterygota</taxon>
        <taxon>Hymenoptera</taxon>
        <taxon>Apocrita</taxon>
        <taxon>Aculeata</taxon>
        <taxon>Vespoidea</taxon>
        <taxon>Vespidae</taxon>
        <taxon>Eumeninae</taxon>
        <taxon>Odynerus</taxon>
    </lineage>
</organism>
<reference evidence="11" key="2">
    <citation type="journal article" date="2023" name="Commun. Biol.">
        <title>Intrasexual cuticular hydrocarbon dimorphism in a wasp sheds light on hydrocarbon biosynthesis genes in Hymenoptera.</title>
        <authorList>
            <person name="Moris V.C."/>
            <person name="Podsiadlowski L."/>
            <person name="Martin S."/>
            <person name="Oeyen J.P."/>
            <person name="Donath A."/>
            <person name="Petersen M."/>
            <person name="Wilbrandt J."/>
            <person name="Misof B."/>
            <person name="Liedtke D."/>
            <person name="Thamm M."/>
            <person name="Scheiner R."/>
            <person name="Schmitt T."/>
            <person name="Niehuis O."/>
        </authorList>
    </citation>
    <scope>NUCLEOTIDE SEQUENCE</scope>
    <source>
        <strain evidence="11">GBR_01_08_01A</strain>
    </source>
</reference>
<evidence type="ECO:0000256" key="7">
    <source>
        <dbReference type="ARBA" id="ARBA00023136"/>
    </source>
</evidence>
<evidence type="ECO:0000313" key="12">
    <source>
        <dbReference type="Proteomes" id="UP001258017"/>
    </source>
</evidence>
<evidence type="ECO:0000256" key="3">
    <source>
        <dbReference type="ARBA" id="ARBA00022606"/>
    </source>
</evidence>
<feature type="transmembrane region" description="Helical" evidence="10">
    <location>
        <begin position="247"/>
        <end position="267"/>
    </location>
</feature>
<name>A0AAD9RZQ5_9HYME</name>
<keyword evidence="2" id="KW-1003">Cell membrane</keyword>
<keyword evidence="3 10" id="KW-0716">Sensory transduction</keyword>
<evidence type="ECO:0000256" key="10">
    <source>
        <dbReference type="RuleBase" id="RU351113"/>
    </source>
</evidence>
<dbReference type="GO" id="GO:0005886">
    <property type="term" value="C:plasma membrane"/>
    <property type="evidence" value="ECO:0007669"/>
    <property type="project" value="UniProtKB-SubCell"/>
</dbReference>
<dbReference type="GO" id="GO:0007165">
    <property type="term" value="P:signal transduction"/>
    <property type="evidence" value="ECO:0007669"/>
    <property type="project" value="UniProtKB-KW"/>
</dbReference>
<evidence type="ECO:0000256" key="6">
    <source>
        <dbReference type="ARBA" id="ARBA00022989"/>
    </source>
</evidence>
<keyword evidence="4 10" id="KW-0812">Transmembrane</keyword>
<dbReference type="Proteomes" id="UP001258017">
    <property type="component" value="Unassembled WGS sequence"/>
</dbReference>
<evidence type="ECO:0000256" key="5">
    <source>
        <dbReference type="ARBA" id="ARBA00022725"/>
    </source>
</evidence>
<sequence>MCLLRITKPKYIKINFIYSQKIKRCRCKIHSMDLILKAFMFIIYRKQFHELHNMLESMFNEVLENSQLRSSALSMLNLFRLPAYMVFYLIMGTMGLYICTPIKIIVYESIKNVEPKHYGLPFPASFPWIDGTPGIIYQIQYFFEAQYIWFIIFLTGGIDSSYGLSLFQMAGILRAMSVECKNPIKSSSELENILRKCVKKQIKLLRCRDIIKNIYGPIILDLILTSAVVLCGLIFQAFQTEMSMGKILTFVVYGLLKTVQAFIYAWYGTIIAAEAEAFQQSVYCSVWYEYGEDLKLMKNILIILTQKPIVLVACNFVHISLDIFIKVINTSISYYFLLQTFDETITQ</sequence>
<keyword evidence="7 10" id="KW-0472">Membrane</keyword>
<proteinExistence type="inferred from homology"/>
<feature type="transmembrane region" description="Helical" evidence="10">
    <location>
        <begin position="147"/>
        <end position="167"/>
    </location>
</feature>
<dbReference type="PANTHER" id="PTHR21137">
    <property type="entry name" value="ODORANT RECEPTOR"/>
    <property type="match status" value="1"/>
</dbReference>
<protein>
    <recommendedName>
        <fullName evidence="10">Odorant receptor</fullName>
    </recommendedName>
</protein>
<comment type="caution">
    <text evidence="11">The sequence shown here is derived from an EMBL/GenBank/DDBJ whole genome shotgun (WGS) entry which is preliminary data.</text>
</comment>
<dbReference type="Pfam" id="PF02949">
    <property type="entry name" value="7tm_6"/>
    <property type="match status" value="1"/>
</dbReference>
<dbReference type="PANTHER" id="PTHR21137:SF35">
    <property type="entry name" value="ODORANT RECEPTOR 19A-RELATED"/>
    <property type="match status" value="1"/>
</dbReference>
<gene>
    <name evidence="11" type="ORF">KPH14_001755</name>
</gene>
<comment type="similarity">
    <text evidence="10">Belongs to the insect chemoreceptor superfamily. Heteromeric odorant receptor channel (TC 1.A.69) family.</text>
</comment>
<keyword evidence="8 10" id="KW-0675">Receptor</keyword>
<dbReference type="GO" id="GO:0005549">
    <property type="term" value="F:odorant binding"/>
    <property type="evidence" value="ECO:0007669"/>
    <property type="project" value="InterPro"/>
</dbReference>
<keyword evidence="12" id="KW-1185">Reference proteome</keyword>
<dbReference type="EMBL" id="JAIFRP010000002">
    <property type="protein sequence ID" value="KAK2588894.1"/>
    <property type="molecule type" value="Genomic_DNA"/>
</dbReference>
<dbReference type="AlphaFoldDB" id="A0AAD9RZQ5"/>
<evidence type="ECO:0000256" key="8">
    <source>
        <dbReference type="ARBA" id="ARBA00023170"/>
    </source>
</evidence>
<comment type="subcellular location">
    <subcellularLocation>
        <location evidence="1 10">Cell membrane</location>
        <topology evidence="1 10">Multi-pass membrane protein</topology>
    </subcellularLocation>
</comment>
<feature type="transmembrane region" description="Helical" evidence="10">
    <location>
        <begin position="214"/>
        <end position="235"/>
    </location>
</feature>
<evidence type="ECO:0000313" key="11">
    <source>
        <dbReference type="EMBL" id="KAK2588894.1"/>
    </source>
</evidence>
<evidence type="ECO:0000256" key="2">
    <source>
        <dbReference type="ARBA" id="ARBA00022475"/>
    </source>
</evidence>
<evidence type="ECO:0000256" key="9">
    <source>
        <dbReference type="ARBA" id="ARBA00023224"/>
    </source>
</evidence>